<evidence type="ECO:0000256" key="6">
    <source>
        <dbReference type="ARBA" id="ARBA00022553"/>
    </source>
</evidence>
<evidence type="ECO:0000256" key="8">
    <source>
        <dbReference type="ARBA" id="ARBA00022723"/>
    </source>
</evidence>
<dbReference type="CDD" id="cd17550">
    <property type="entry name" value="REC_NtrX-like"/>
    <property type="match status" value="1"/>
</dbReference>
<keyword evidence="13 15" id="KW-0443">Lipid metabolism</keyword>
<dbReference type="GO" id="GO:0103117">
    <property type="term" value="F:UDP-3-O-acyl-N-acetylglucosamine deacetylase activity"/>
    <property type="evidence" value="ECO:0007669"/>
    <property type="project" value="UniProtKB-EC"/>
</dbReference>
<evidence type="ECO:0000256" key="10">
    <source>
        <dbReference type="ARBA" id="ARBA00022801"/>
    </source>
</evidence>
<dbReference type="RefSeq" id="WP_282010847.1">
    <property type="nucleotide sequence ID" value="NZ_OX336137.1"/>
</dbReference>
<keyword evidence="8 15" id="KW-0479">Metal-binding</keyword>
<dbReference type="Pfam" id="PF00072">
    <property type="entry name" value="Response_reg"/>
    <property type="match status" value="1"/>
</dbReference>
<evidence type="ECO:0000256" key="9">
    <source>
        <dbReference type="ARBA" id="ARBA00022741"/>
    </source>
</evidence>
<comment type="function">
    <text evidence="2 15">Catalyzes the hydrolysis of UDP-3-O-myristoyl-N-acetylglucosamine to form UDP-3-O-myristoylglucosamine and acetate, the committed step in lipid A biosynthesis.</text>
</comment>
<evidence type="ECO:0000256" key="16">
    <source>
        <dbReference type="PROSITE-ProRule" id="PRU00169"/>
    </source>
</evidence>
<evidence type="ECO:0000259" key="17">
    <source>
        <dbReference type="PROSITE" id="PS50045"/>
    </source>
</evidence>
<dbReference type="InterPro" id="IPR058031">
    <property type="entry name" value="AAA_lid_NorR"/>
</dbReference>
<dbReference type="NCBIfam" id="TIGR00325">
    <property type="entry name" value="lpxC"/>
    <property type="match status" value="1"/>
</dbReference>
<dbReference type="PROSITE" id="PS50045">
    <property type="entry name" value="SIGMA54_INTERACT_4"/>
    <property type="match status" value="1"/>
</dbReference>
<evidence type="ECO:0000256" key="11">
    <source>
        <dbReference type="ARBA" id="ARBA00022833"/>
    </source>
</evidence>
<dbReference type="PANTHER" id="PTHR32071">
    <property type="entry name" value="TRANSCRIPTIONAL REGULATORY PROTEIN"/>
    <property type="match status" value="1"/>
</dbReference>
<keyword evidence="7 15" id="KW-0441">Lipid A biosynthesis</keyword>
<dbReference type="HAMAP" id="MF_00388">
    <property type="entry name" value="LpxC"/>
    <property type="match status" value="1"/>
</dbReference>
<feature type="binding site" evidence="15">
    <location>
        <position position="635"/>
    </location>
    <ligand>
        <name>Zn(2+)</name>
        <dbReference type="ChEBI" id="CHEBI:29105"/>
    </ligand>
</feature>
<dbReference type="Proteomes" id="UP001157733">
    <property type="component" value="Chromosome"/>
</dbReference>
<dbReference type="SUPFAM" id="SSF52172">
    <property type="entry name" value="CheY-like"/>
    <property type="match status" value="1"/>
</dbReference>
<feature type="domain" description="Sigma-54 factor interaction" evidence="17">
    <location>
        <begin position="148"/>
        <end position="365"/>
    </location>
</feature>
<dbReference type="Gene3D" id="3.30.230.20">
    <property type="entry name" value="lpxc deacetylase, domain 1"/>
    <property type="match status" value="1"/>
</dbReference>
<evidence type="ECO:0000256" key="12">
    <source>
        <dbReference type="ARBA" id="ARBA00022840"/>
    </source>
</evidence>
<evidence type="ECO:0000256" key="5">
    <source>
        <dbReference type="ARBA" id="ARBA00022516"/>
    </source>
</evidence>
<dbReference type="Gene3D" id="3.30.1700.10">
    <property type="entry name" value="lpxc deacetylase, domain 2"/>
    <property type="match status" value="1"/>
</dbReference>
<dbReference type="Pfam" id="PF25601">
    <property type="entry name" value="AAA_lid_14"/>
    <property type="match status" value="1"/>
</dbReference>
<comment type="catalytic activity">
    <reaction evidence="14 15">
        <text>a UDP-3-O-[(3R)-3-hydroxyacyl]-N-acetyl-alpha-D-glucosamine + H2O = a UDP-3-O-[(3R)-3-hydroxyacyl]-alpha-D-glucosamine + acetate</text>
        <dbReference type="Rhea" id="RHEA:67816"/>
        <dbReference type="ChEBI" id="CHEBI:15377"/>
        <dbReference type="ChEBI" id="CHEBI:30089"/>
        <dbReference type="ChEBI" id="CHEBI:137740"/>
        <dbReference type="ChEBI" id="CHEBI:173225"/>
        <dbReference type="EC" id="3.5.1.108"/>
    </reaction>
</comment>
<keyword evidence="11 15" id="KW-0862">Zinc</keyword>
<keyword evidence="5 15" id="KW-0444">Lipid biosynthesis</keyword>
<evidence type="ECO:0000256" key="1">
    <source>
        <dbReference type="ARBA" id="ARBA00001947"/>
    </source>
</evidence>
<evidence type="ECO:0000256" key="2">
    <source>
        <dbReference type="ARBA" id="ARBA00002923"/>
    </source>
</evidence>
<dbReference type="Gene3D" id="3.40.50.2300">
    <property type="match status" value="1"/>
</dbReference>
<dbReference type="SMART" id="SM00382">
    <property type="entry name" value="AAA"/>
    <property type="match status" value="1"/>
</dbReference>
<dbReference type="PANTHER" id="PTHR32071:SF17">
    <property type="entry name" value="TRANSCRIPTIONAL REGULATOR (NTRC FAMILY)"/>
    <property type="match status" value="1"/>
</dbReference>
<dbReference type="Pfam" id="PF03331">
    <property type="entry name" value="LpxC"/>
    <property type="match status" value="1"/>
</dbReference>
<dbReference type="Gene3D" id="1.10.8.60">
    <property type="match status" value="1"/>
</dbReference>
<keyword evidence="9" id="KW-0547">Nucleotide-binding</keyword>
<evidence type="ECO:0000256" key="15">
    <source>
        <dbReference type="HAMAP-Rule" id="MF_00388"/>
    </source>
</evidence>
<dbReference type="InterPro" id="IPR020568">
    <property type="entry name" value="Ribosomal_Su5_D2-typ_SF"/>
</dbReference>
<sequence length="673" mass="75107">MANKERVLIVDDEKNIVGSLQEILADEGYEIATADDGLDALEIVQNDPPDLILLDIWIPGMDGIEVLRTLKTYYPEIEVLVMSGHGTIDTAVNATKLGAFDFIEKPFSLNQIVQSVSKALQQKTSRNNINGHNAQKHELPHCFQMIVDVKKTIKQLARSSRPVLIQGDAGTGKEFIAQAIHQQSRKNNMPFVKLNCGLRPTNQVKSELFVQESTGKTKGRKKMPSRSHPSRRRVLYLKNIDALAMPVQERLAECLNLEAPTEVAAALLPSRIFASTNRDLEDMVEKGEFNADLYDLLKENTVYIPPLREHAAIIPSLVTKFFEEQAERSDLPAHHVSPEAMDVLSRYSWPENLREMRSVLEQLSRKVHPEDEVAVHHLPPAIRSMQTAPAAGEQNGNGHLHQRTLKRSVVLCGSGLHSGIKTGLIMQPLPSGSGIIFGDISSGATIPARLENVQSTEYATCLKKGAASVSTIEHIMAVLHMYRINNLLIKIGDEAPVMDGSAKDFCQLVEDGEFEDQDDTYEELVIDKTYTFGDDPNKPHISIEPYDGFKVSYHMEYPDPIGVMDHTFDFKSPSEFKTEIAPARTFGFMKDVAMLMKMGFAAGGNLDNFILLDEKKVLNTELRFENEFARHKILDILGDFYLLGKPVRGYIKAHKSGHTQNIGLLKQIQAAYC</sequence>
<dbReference type="CDD" id="cd00009">
    <property type="entry name" value="AAA"/>
    <property type="match status" value="1"/>
</dbReference>
<dbReference type="PROSITE" id="PS50110">
    <property type="entry name" value="RESPONSE_REGULATORY"/>
    <property type="match status" value="1"/>
</dbReference>
<comment type="similarity">
    <text evidence="15">Belongs to the LpxC family.</text>
</comment>
<keyword evidence="20" id="KW-1185">Reference proteome</keyword>
<dbReference type="EC" id="3.5.1.108" evidence="4 15"/>
<evidence type="ECO:0000259" key="18">
    <source>
        <dbReference type="PROSITE" id="PS50110"/>
    </source>
</evidence>
<feature type="binding site" evidence="15">
    <location>
        <position position="631"/>
    </location>
    <ligand>
        <name>Zn(2+)</name>
        <dbReference type="ChEBI" id="CHEBI:29105"/>
    </ligand>
</feature>
<reference evidence="19 20" key="1">
    <citation type="submission" date="2022-09" db="EMBL/GenBank/DDBJ databases">
        <authorList>
            <person name="Kop L."/>
        </authorList>
    </citation>
    <scope>NUCLEOTIDE SEQUENCE [LARGE SCALE GENOMIC DNA]</scope>
    <source>
        <strain evidence="19 20">347</strain>
    </source>
</reference>
<dbReference type="Pfam" id="PF00158">
    <property type="entry name" value="Sigma54_activat"/>
    <property type="match status" value="1"/>
</dbReference>
<dbReference type="InterPro" id="IPR011006">
    <property type="entry name" value="CheY-like_superfamily"/>
</dbReference>
<evidence type="ECO:0000256" key="14">
    <source>
        <dbReference type="ARBA" id="ARBA00024535"/>
    </source>
</evidence>
<evidence type="ECO:0000256" key="13">
    <source>
        <dbReference type="ARBA" id="ARBA00023098"/>
    </source>
</evidence>
<keyword evidence="10 15" id="KW-0378">Hydrolase</keyword>
<evidence type="ECO:0000256" key="7">
    <source>
        <dbReference type="ARBA" id="ARBA00022556"/>
    </source>
</evidence>
<feature type="binding site" evidence="15">
    <location>
        <position position="474"/>
    </location>
    <ligand>
        <name>Zn(2+)</name>
        <dbReference type="ChEBI" id="CHEBI:29105"/>
    </ligand>
</feature>
<evidence type="ECO:0000313" key="20">
    <source>
        <dbReference type="Proteomes" id="UP001157733"/>
    </source>
</evidence>
<dbReference type="InterPro" id="IPR027417">
    <property type="entry name" value="P-loop_NTPase"/>
</dbReference>
<gene>
    <name evidence="15 19" type="primary">lpxC</name>
    <name evidence="19" type="ORF">NSPWAT_1073</name>
</gene>
<dbReference type="InterPro" id="IPR002078">
    <property type="entry name" value="Sigma_54_int"/>
</dbReference>
<keyword evidence="6 16" id="KW-0597">Phosphoprotein</keyword>
<organism evidence="19 20">
    <name type="scientific">Nitrospina watsonii</name>
    <dbReference type="NCBI Taxonomy" id="1323948"/>
    <lineage>
        <taxon>Bacteria</taxon>
        <taxon>Pseudomonadati</taxon>
        <taxon>Nitrospinota/Tectimicrobiota group</taxon>
        <taxon>Nitrospinota</taxon>
        <taxon>Nitrospinia</taxon>
        <taxon>Nitrospinales</taxon>
        <taxon>Nitrospinaceae</taxon>
        <taxon>Nitrospina</taxon>
    </lineage>
</organism>
<dbReference type="InterPro" id="IPR015870">
    <property type="entry name" value="UDP-acyl_N-AcGlcN_deAcase_N"/>
</dbReference>
<dbReference type="InterPro" id="IPR001789">
    <property type="entry name" value="Sig_transdc_resp-reg_receiver"/>
</dbReference>
<feature type="domain" description="Response regulatory" evidence="18">
    <location>
        <begin position="6"/>
        <end position="120"/>
    </location>
</feature>
<dbReference type="SMART" id="SM00448">
    <property type="entry name" value="REC"/>
    <property type="match status" value="1"/>
</dbReference>
<name>A0ABM9HCX1_9BACT</name>
<keyword evidence="12" id="KW-0067">ATP-binding</keyword>
<feature type="active site" description="Proton donor" evidence="15">
    <location>
        <position position="658"/>
    </location>
</feature>
<evidence type="ECO:0000256" key="3">
    <source>
        <dbReference type="ARBA" id="ARBA00005002"/>
    </source>
</evidence>
<comment type="pathway">
    <text evidence="3 15">Glycolipid biosynthesis; lipid IV(A) biosynthesis; lipid IV(A) from (3R)-3-hydroxytetradecanoyl-[acyl-carrier-protein] and UDP-N-acetyl-alpha-D-glucosamine: step 2/6.</text>
</comment>
<comment type="cofactor">
    <cofactor evidence="1 15">
        <name>Zn(2+)</name>
        <dbReference type="ChEBI" id="CHEBI:29105"/>
    </cofactor>
</comment>
<dbReference type="EMBL" id="OX336137">
    <property type="protein sequence ID" value="CAI2717932.1"/>
    <property type="molecule type" value="Genomic_DNA"/>
</dbReference>
<evidence type="ECO:0000313" key="19">
    <source>
        <dbReference type="EMBL" id="CAI2717932.1"/>
    </source>
</evidence>
<evidence type="ECO:0000256" key="4">
    <source>
        <dbReference type="ARBA" id="ARBA00012745"/>
    </source>
</evidence>
<proteinExistence type="inferred from homology"/>
<dbReference type="InterPro" id="IPR004463">
    <property type="entry name" value="UDP-acyl_GlcNac_deAcase"/>
</dbReference>
<accession>A0ABM9HCX1</accession>
<dbReference type="SUPFAM" id="SSF54211">
    <property type="entry name" value="Ribosomal protein S5 domain 2-like"/>
    <property type="match status" value="2"/>
</dbReference>
<feature type="modified residue" description="4-aspartylphosphate" evidence="16">
    <location>
        <position position="55"/>
    </location>
</feature>
<protein>
    <recommendedName>
        <fullName evidence="4 15">UDP-3-O-acyl-N-acetylglucosamine deacetylase</fullName>
        <shortName evidence="15">UDP-3-O-acyl-GlcNAc deacetylase</shortName>
        <ecNumber evidence="4 15">3.5.1.108</ecNumber>
    </recommendedName>
    <alternativeName>
        <fullName evidence="15">UDP-3-O-[R-3-hydroxymyristoyl]-N-acetylglucosamine deacetylase</fullName>
    </alternativeName>
</protein>
<dbReference type="InterPro" id="IPR003593">
    <property type="entry name" value="AAA+_ATPase"/>
</dbReference>
<dbReference type="SUPFAM" id="SSF52540">
    <property type="entry name" value="P-loop containing nucleoside triphosphate hydrolases"/>
    <property type="match status" value="1"/>
</dbReference>
<dbReference type="InterPro" id="IPR011334">
    <property type="entry name" value="UDP-acyl_GlcNac_deAcase_C"/>
</dbReference>
<dbReference type="Gene3D" id="3.40.50.300">
    <property type="entry name" value="P-loop containing nucleotide triphosphate hydrolases"/>
    <property type="match status" value="1"/>
</dbReference>